<dbReference type="InterPro" id="IPR010985">
    <property type="entry name" value="Ribbon_hlx_hlx"/>
</dbReference>
<accession>A0A2H1KP39</accession>
<dbReference type="SUPFAM" id="SSF47598">
    <property type="entry name" value="Ribbon-helix-helix"/>
    <property type="match status" value="1"/>
</dbReference>
<proteinExistence type="predicted"/>
<dbReference type="EMBL" id="FXYZ01000026">
    <property type="protein sequence ID" value="SMY00992.1"/>
    <property type="molecule type" value="Genomic_DNA"/>
</dbReference>
<name>A0A2H1KP39_BREAU</name>
<dbReference type="AlphaFoldDB" id="A0A2H1KP39"/>
<dbReference type="GO" id="GO:0006355">
    <property type="term" value="P:regulation of DNA-templated transcription"/>
    <property type="evidence" value="ECO:0007669"/>
    <property type="project" value="InterPro"/>
</dbReference>
<dbReference type="Proteomes" id="UP000234327">
    <property type="component" value="Unassembled WGS sequence"/>
</dbReference>
<dbReference type="Gene3D" id="1.10.1220.10">
    <property type="entry name" value="Met repressor-like"/>
    <property type="match status" value="1"/>
</dbReference>
<evidence type="ECO:0000313" key="1">
    <source>
        <dbReference type="EMBL" id="SMY00992.1"/>
    </source>
</evidence>
<dbReference type="InterPro" id="IPR015354">
    <property type="entry name" value="DNA_partition_ParG"/>
</dbReference>
<sequence>MLILQERSPTMPSSKRLNVDIESDQYQAFKVAATQDGLTIGHLTRAFVDAYLQDPEVRSAFAERAREIRDK</sequence>
<gene>
    <name evidence="1" type="ORF">BAURA63_03488</name>
</gene>
<evidence type="ECO:0000313" key="2">
    <source>
        <dbReference type="Proteomes" id="UP000234327"/>
    </source>
</evidence>
<protein>
    <submittedName>
        <fullName evidence="1">ParG protein</fullName>
    </submittedName>
</protein>
<dbReference type="Pfam" id="PF09274">
    <property type="entry name" value="ParG"/>
    <property type="match status" value="1"/>
</dbReference>
<reference evidence="1 2" key="1">
    <citation type="submission" date="2017-03" db="EMBL/GenBank/DDBJ databases">
        <authorList>
            <person name="Afonso C.L."/>
            <person name="Miller P.J."/>
            <person name="Scott M.A."/>
            <person name="Spackman E."/>
            <person name="Goraichik I."/>
            <person name="Dimitrov K.M."/>
            <person name="Suarez D.L."/>
            <person name="Swayne D.E."/>
        </authorList>
    </citation>
    <scope>NUCLEOTIDE SEQUENCE [LARGE SCALE GENOMIC DNA]</scope>
    <source>
        <strain evidence="2">6(3)</strain>
    </source>
</reference>
<organism evidence="1 2">
    <name type="scientific">Brevibacterium aurantiacum</name>
    <dbReference type="NCBI Taxonomy" id="273384"/>
    <lineage>
        <taxon>Bacteria</taxon>
        <taxon>Bacillati</taxon>
        <taxon>Actinomycetota</taxon>
        <taxon>Actinomycetes</taxon>
        <taxon>Micrococcales</taxon>
        <taxon>Brevibacteriaceae</taxon>
        <taxon>Brevibacterium</taxon>
    </lineage>
</organism>
<dbReference type="InterPro" id="IPR013321">
    <property type="entry name" value="Arc_rbn_hlx_hlx"/>
</dbReference>